<dbReference type="OrthoDB" id="504981at2"/>
<proteinExistence type="predicted"/>
<evidence type="ECO:0000313" key="3">
    <source>
        <dbReference type="Proteomes" id="UP000076079"/>
    </source>
</evidence>
<reference evidence="2 3" key="1">
    <citation type="journal article" date="2016" name="Genome Announc.">
        <title>First Complete Genome Sequence of a Subdivision 6 Acidobacterium Strain.</title>
        <authorList>
            <person name="Huang S."/>
            <person name="Vieira S."/>
            <person name="Bunk B."/>
            <person name="Riedel T."/>
            <person name="Sproer C."/>
            <person name="Overmann J."/>
        </authorList>
    </citation>
    <scope>NUCLEOTIDE SEQUENCE [LARGE SCALE GENOMIC DNA]</scope>
    <source>
        <strain evidence="3">DSM 100886 HEG_-6_39</strain>
    </source>
</reference>
<feature type="chain" id="PRO_5007511467" evidence="1">
    <location>
        <begin position="32"/>
        <end position="326"/>
    </location>
</feature>
<organism evidence="2 3">
    <name type="scientific">Luteitalea pratensis</name>
    <dbReference type="NCBI Taxonomy" id="1855912"/>
    <lineage>
        <taxon>Bacteria</taxon>
        <taxon>Pseudomonadati</taxon>
        <taxon>Acidobacteriota</taxon>
        <taxon>Vicinamibacteria</taxon>
        <taxon>Vicinamibacterales</taxon>
        <taxon>Vicinamibacteraceae</taxon>
        <taxon>Luteitalea</taxon>
    </lineage>
</organism>
<reference evidence="3" key="2">
    <citation type="submission" date="2016-04" db="EMBL/GenBank/DDBJ databases">
        <title>First Complete Genome Sequence of a Subdivision 6 Acidobacterium.</title>
        <authorList>
            <person name="Huang S."/>
            <person name="Vieira S."/>
            <person name="Bunk B."/>
            <person name="Riedel T."/>
            <person name="Sproeer C."/>
            <person name="Overmann J."/>
        </authorList>
    </citation>
    <scope>NUCLEOTIDE SEQUENCE [LARGE SCALE GENOMIC DNA]</scope>
    <source>
        <strain evidence="3">DSM 100886 HEG_-6_39</strain>
    </source>
</reference>
<keyword evidence="1" id="KW-0732">Signal</keyword>
<dbReference type="PANTHER" id="PTHR31460:SF3">
    <property type="entry name" value="MESOCENTIN"/>
    <property type="match status" value="1"/>
</dbReference>
<dbReference type="Gene3D" id="2.120.10.30">
    <property type="entry name" value="TolB, C-terminal domain"/>
    <property type="match status" value="1"/>
</dbReference>
<evidence type="ECO:0000313" key="2">
    <source>
        <dbReference type="EMBL" id="AMY08681.1"/>
    </source>
</evidence>
<dbReference type="RefSeq" id="WP_110170502.1">
    <property type="nucleotide sequence ID" value="NZ_CP015136.1"/>
</dbReference>
<dbReference type="AlphaFoldDB" id="A0A143PJK4"/>
<dbReference type="EMBL" id="CP015136">
    <property type="protein sequence ID" value="AMY08681.1"/>
    <property type="molecule type" value="Genomic_DNA"/>
</dbReference>
<dbReference type="PANTHER" id="PTHR31460">
    <property type="match status" value="1"/>
</dbReference>
<evidence type="ECO:0000256" key="1">
    <source>
        <dbReference type="SAM" id="SignalP"/>
    </source>
</evidence>
<name>A0A143PJK4_LUTPR</name>
<dbReference type="STRING" id="1855912.LuPra_01885"/>
<feature type="signal peptide" evidence="1">
    <location>
        <begin position="1"/>
        <end position="31"/>
    </location>
</feature>
<sequence precursor="true">MYPTTLPARSILTATTLALTVTLGATSSAFARQDARPDARVYALEPSTHGNPEGVAYDPRSGTFFVGTIGDGTIYRASLDDTVARVFIPGTDGGQATGLKVWRDRLYVAGGATGQLRVYEIATGQLLATVDTGEGGLLNDLAITNTGDVYVTDSFRPYLWHATAEQVEAGGGVPQAIPVEPEIAYDPFAFNLNGIVSLEDGQRLIVGHSGTGELFRIDVDADAPLGRTIQRIDVEPLFSDGLLLDKGQLVVVTFYPAPTLTFVRLDADAGSGVVVGQLTHPSITDPSTVARARNSYLVVNADFLTSTPPFTVTALPRNAAAGESEP</sequence>
<gene>
    <name evidence="2" type="ORF">LuPra_01885</name>
</gene>
<dbReference type="InterPro" id="IPR053224">
    <property type="entry name" value="Sensory_adhesion_molecule"/>
</dbReference>
<dbReference type="InterPro" id="IPR011042">
    <property type="entry name" value="6-blade_b-propeller_TolB-like"/>
</dbReference>
<accession>A0A143PJK4</accession>
<keyword evidence="3" id="KW-1185">Reference proteome</keyword>
<protein>
    <submittedName>
        <fullName evidence="2">Gluconolactonase</fullName>
    </submittedName>
</protein>
<dbReference type="SUPFAM" id="SSF63829">
    <property type="entry name" value="Calcium-dependent phosphotriesterase"/>
    <property type="match status" value="1"/>
</dbReference>
<dbReference type="Proteomes" id="UP000076079">
    <property type="component" value="Chromosome"/>
</dbReference>
<dbReference type="KEGG" id="abac:LuPra_01885"/>
<dbReference type="PATRIC" id="fig|1813736.3.peg.1976"/>